<dbReference type="CDD" id="cd15482">
    <property type="entry name" value="Sialidase_non-viral"/>
    <property type="match status" value="1"/>
</dbReference>
<dbReference type="GO" id="GO:0016787">
    <property type="term" value="F:hydrolase activity"/>
    <property type="evidence" value="ECO:0007669"/>
    <property type="project" value="UniProtKB-KW"/>
</dbReference>
<accession>A0A2D2B385</accession>
<name>A0A2D2B385_9CAUL</name>
<dbReference type="Gene3D" id="2.130.10.10">
    <property type="entry name" value="YVTN repeat-like/Quinoprotein amine dehydrogenase"/>
    <property type="match status" value="1"/>
</dbReference>
<sequence>MSQGVQLLVGTRKGAWIFRSDARREAWAVDGPHFLGSIVNHLVLDPRDGRTLLMAASTGHLGPTVFRSTDGGASWTEAARPPAFAKAAEGETPRAVDHAFWLEPGHASEPGVWWAGTSPPGLFVSRDGGGTWDGVAGFNDNPKYWDWCPADGGTPDGALLNQVQVDPRDAAHMYIATSTGGVFETLDQGTSWRPLNRNVEANFFPDPYPEYGQDAHYIAVHPAMPDRLYQQNHCGIYRLDRPSDEWVRIGKAMPEEIGDIGFTIVPHPRDPDTAWVFPMDGTDVWPRVSPGGRPAVYRTRDAGASWERQDGGFPREQGWFTVKRQAFCADAQAPLGLYLGTTGGEVWMSDAEGEAWRPIARHLPEIYSVVATPL</sequence>
<organism evidence="1 2">
    <name type="scientific">Caulobacter mirabilis</name>
    <dbReference type="NCBI Taxonomy" id="69666"/>
    <lineage>
        <taxon>Bacteria</taxon>
        <taxon>Pseudomonadati</taxon>
        <taxon>Pseudomonadota</taxon>
        <taxon>Alphaproteobacteria</taxon>
        <taxon>Caulobacterales</taxon>
        <taxon>Caulobacteraceae</taxon>
        <taxon>Caulobacter</taxon>
    </lineage>
</organism>
<gene>
    <name evidence="1" type="ORF">CSW64_21135</name>
</gene>
<dbReference type="InterPro" id="IPR015943">
    <property type="entry name" value="WD40/YVTN_repeat-like_dom_sf"/>
</dbReference>
<dbReference type="GO" id="GO:0010411">
    <property type="term" value="P:xyloglucan metabolic process"/>
    <property type="evidence" value="ECO:0007669"/>
    <property type="project" value="TreeGrafter"/>
</dbReference>
<dbReference type="SUPFAM" id="SSF110296">
    <property type="entry name" value="Oligoxyloglucan reducing end-specific cellobiohydrolase"/>
    <property type="match status" value="1"/>
</dbReference>
<keyword evidence="1" id="KW-0378">Hydrolase</keyword>
<dbReference type="Proteomes" id="UP000228945">
    <property type="component" value="Chromosome"/>
</dbReference>
<dbReference type="PANTHER" id="PTHR43739:SF5">
    <property type="entry name" value="EXO-ALPHA-SIALIDASE"/>
    <property type="match status" value="1"/>
</dbReference>
<reference evidence="1 2" key="1">
    <citation type="submission" date="2017-10" db="EMBL/GenBank/DDBJ databases">
        <title>Genome sequence of Caulobacter mirabilis FWC38.</title>
        <authorList>
            <person name="Fiebig A."/>
            <person name="Crosson S."/>
        </authorList>
    </citation>
    <scope>NUCLEOTIDE SEQUENCE [LARGE SCALE GENOMIC DNA]</scope>
    <source>
        <strain evidence="1 2">FWC 38</strain>
    </source>
</reference>
<dbReference type="PANTHER" id="PTHR43739">
    <property type="entry name" value="XYLOGLUCANASE (EUROFUNG)"/>
    <property type="match status" value="1"/>
</dbReference>
<dbReference type="InterPro" id="IPR052025">
    <property type="entry name" value="Xyloglucanase_GH74"/>
</dbReference>
<protein>
    <submittedName>
        <fullName evidence="1">Glycosyl hydrolase</fullName>
    </submittedName>
</protein>
<keyword evidence="2" id="KW-1185">Reference proteome</keyword>
<evidence type="ECO:0000313" key="2">
    <source>
        <dbReference type="Proteomes" id="UP000228945"/>
    </source>
</evidence>
<dbReference type="KEGG" id="cmb:CSW64_21135"/>
<proteinExistence type="predicted"/>
<dbReference type="AlphaFoldDB" id="A0A2D2B385"/>
<dbReference type="EMBL" id="CP024201">
    <property type="protein sequence ID" value="ATQ44713.1"/>
    <property type="molecule type" value="Genomic_DNA"/>
</dbReference>
<dbReference type="RefSeq" id="WP_099623961.1">
    <property type="nucleotide sequence ID" value="NZ_CP024201.1"/>
</dbReference>
<evidence type="ECO:0000313" key="1">
    <source>
        <dbReference type="EMBL" id="ATQ44713.1"/>
    </source>
</evidence>
<dbReference type="OrthoDB" id="9764804at2"/>